<dbReference type="InterPro" id="IPR037923">
    <property type="entry name" value="HTH-like"/>
</dbReference>
<dbReference type="PANTHER" id="PTHR46796">
    <property type="entry name" value="HTH-TYPE TRANSCRIPTIONAL ACTIVATOR RHAS-RELATED"/>
    <property type="match status" value="1"/>
</dbReference>
<dbReference type="AlphaFoldDB" id="A0A261TKW2"/>
<feature type="domain" description="HTH araC/xylS-type" evidence="4">
    <location>
        <begin position="210"/>
        <end position="307"/>
    </location>
</feature>
<dbReference type="SUPFAM" id="SSF51215">
    <property type="entry name" value="Regulatory protein AraC"/>
    <property type="match status" value="1"/>
</dbReference>
<dbReference type="EMBL" id="NEVP01000007">
    <property type="protein sequence ID" value="OZI50284.1"/>
    <property type="molecule type" value="Genomic_DNA"/>
</dbReference>
<dbReference type="InterPro" id="IPR014710">
    <property type="entry name" value="RmlC-like_jellyroll"/>
</dbReference>
<name>A0A261TKW2_9BORD</name>
<evidence type="ECO:0000256" key="1">
    <source>
        <dbReference type="ARBA" id="ARBA00023015"/>
    </source>
</evidence>
<dbReference type="GO" id="GO:0003700">
    <property type="term" value="F:DNA-binding transcription factor activity"/>
    <property type="evidence" value="ECO:0007669"/>
    <property type="project" value="InterPro"/>
</dbReference>
<evidence type="ECO:0000313" key="5">
    <source>
        <dbReference type="EMBL" id="OZI50284.1"/>
    </source>
</evidence>
<dbReference type="SUPFAM" id="SSF46689">
    <property type="entry name" value="Homeodomain-like"/>
    <property type="match status" value="2"/>
</dbReference>
<keyword evidence="3" id="KW-0804">Transcription</keyword>
<evidence type="ECO:0000256" key="2">
    <source>
        <dbReference type="ARBA" id="ARBA00023125"/>
    </source>
</evidence>
<dbReference type="Proteomes" id="UP000216913">
    <property type="component" value="Unassembled WGS sequence"/>
</dbReference>
<sequence>MARQCRRLDRGVRRHALDPALPAGRSLGRVSAEADAPRTSAGAARFWRDPALPFAESRIAQNSRACYQAHAHDTLSVGMVERGASRFSSQDRVHDLAPASVVMVPAGVVHACNPLPDAAWSYRMLHLDADWCDALWRESGQRVASSTVVTRRGAASALRALTDLLHGAGGVAAKETALIEYVGGLRWIVPAAHATGTASDDTIASHPGITRVIALLRDDCTCNHAVADLAAQAGLSRYHFIRAFRARTGITPHAFQTDLRIQQARRLLQAGQAPAEVAHALGFADQSHFQRVFKARVAATPGQYRALAAH</sequence>
<keyword evidence="6" id="KW-1185">Reference proteome</keyword>
<reference evidence="5 6" key="1">
    <citation type="submission" date="2017-05" db="EMBL/GenBank/DDBJ databases">
        <title>Complete and WGS of Bordetella genogroups.</title>
        <authorList>
            <person name="Spilker T."/>
            <person name="LiPuma J."/>
        </authorList>
    </citation>
    <scope>NUCLEOTIDE SEQUENCE [LARGE SCALE GENOMIC DNA]</scope>
    <source>
        <strain evidence="5 6">AU10456</strain>
    </source>
</reference>
<dbReference type="Pfam" id="PF12833">
    <property type="entry name" value="HTH_18"/>
    <property type="match status" value="1"/>
</dbReference>
<keyword evidence="1" id="KW-0805">Transcription regulation</keyword>
<dbReference type="Pfam" id="PF02311">
    <property type="entry name" value="AraC_binding"/>
    <property type="match status" value="1"/>
</dbReference>
<dbReference type="InterPro" id="IPR003313">
    <property type="entry name" value="AraC-bd"/>
</dbReference>
<comment type="caution">
    <text evidence="5">The sequence shown here is derived from an EMBL/GenBank/DDBJ whole genome shotgun (WGS) entry which is preliminary data.</text>
</comment>
<dbReference type="GO" id="GO:0043565">
    <property type="term" value="F:sequence-specific DNA binding"/>
    <property type="evidence" value="ECO:0007669"/>
    <property type="project" value="InterPro"/>
</dbReference>
<evidence type="ECO:0000313" key="6">
    <source>
        <dbReference type="Proteomes" id="UP000216913"/>
    </source>
</evidence>
<evidence type="ECO:0000259" key="4">
    <source>
        <dbReference type="PROSITE" id="PS01124"/>
    </source>
</evidence>
<dbReference type="SMART" id="SM00342">
    <property type="entry name" value="HTH_ARAC"/>
    <property type="match status" value="1"/>
</dbReference>
<dbReference type="PROSITE" id="PS01124">
    <property type="entry name" value="HTH_ARAC_FAMILY_2"/>
    <property type="match status" value="1"/>
</dbReference>
<keyword evidence="2" id="KW-0238">DNA-binding</keyword>
<protein>
    <recommendedName>
        <fullName evidence="4">HTH araC/xylS-type domain-containing protein</fullName>
    </recommendedName>
</protein>
<organism evidence="5 6">
    <name type="scientific">Bordetella genomosp. 5</name>
    <dbReference type="NCBI Taxonomy" id="1395608"/>
    <lineage>
        <taxon>Bacteria</taxon>
        <taxon>Pseudomonadati</taxon>
        <taxon>Pseudomonadota</taxon>
        <taxon>Betaproteobacteria</taxon>
        <taxon>Burkholderiales</taxon>
        <taxon>Alcaligenaceae</taxon>
        <taxon>Bordetella</taxon>
    </lineage>
</organism>
<dbReference type="InterPro" id="IPR009057">
    <property type="entry name" value="Homeodomain-like_sf"/>
</dbReference>
<dbReference type="InterPro" id="IPR050204">
    <property type="entry name" value="AraC_XylS_family_regulators"/>
</dbReference>
<dbReference type="Gene3D" id="2.60.120.10">
    <property type="entry name" value="Jelly Rolls"/>
    <property type="match status" value="1"/>
</dbReference>
<dbReference type="OrthoDB" id="9809338at2"/>
<evidence type="ECO:0000256" key="3">
    <source>
        <dbReference type="ARBA" id="ARBA00023163"/>
    </source>
</evidence>
<dbReference type="PANTHER" id="PTHR46796:SF2">
    <property type="entry name" value="TRANSCRIPTIONAL REGULATORY PROTEIN"/>
    <property type="match status" value="1"/>
</dbReference>
<gene>
    <name evidence="5" type="ORF">CAL25_13285</name>
</gene>
<proteinExistence type="predicted"/>
<dbReference type="Gene3D" id="1.10.10.60">
    <property type="entry name" value="Homeodomain-like"/>
    <property type="match status" value="2"/>
</dbReference>
<accession>A0A261TKW2</accession>
<dbReference type="InterPro" id="IPR018060">
    <property type="entry name" value="HTH_AraC"/>
</dbReference>